<name>X1Q960_9ZZZZ</name>
<gene>
    <name evidence="1" type="ORF">S06H3_38840</name>
</gene>
<proteinExistence type="predicted"/>
<organism evidence="1">
    <name type="scientific">marine sediment metagenome</name>
    <dbReference type="NCBI Taxonomy" id="412755"/>
    <lineage>
        <taxon>unclassified sequences</taxon>
        <taxon>metagenomes</taxon>
        <taxon>ecological metagenomes</taxon>
    </lineage>
</organism>
<protein>
    <submittedName>
        <fullName evidence="1">Uncharacterized protein</fullName>
    </submittedName>
</protein>
<sequence length="78" mass="9257">MATKVYIIYYTHDIQYCDYMERQEIKLLRISIATWNKVKTYARYGDTHDDVINNMLNKLDKLSKVGKPSKVGKQKIKK</sequence>
<comment type="caution">
    <text evidence="1">The sequence shown here is derived from an EMBL/GenBank/DDBJ whole genome shotgun (WGS) entry which is preliminary data.</text>
</comment>
<evidence type="ECO:0000313" key="1">
    <source>
        <dbReference type="EMBL" id="GAI39819.1"/>
    </source>
</evidence>
<dbReference type="EMBL" id="BARV01023706">
    <property type="protein sequence ID" value="GAI39819.1"/>
    <property type="molecule type" value="Genomic_DNA"/>
</dbReference>
<dbReference type="AlphaFoldDB" id="X1Q960"/>
<reference evidence="1" key="1">
    <citation type="journal article" date="2014" name="Front. Microbiol.">
        <title>High frequency of phylogenetically diverse reductive dehalogenase-homologous genes in deep subseafloor sedimentary metagenomes.</title>
        <authorList>
            <person name="Kawai M."/>
            <person name="Futagami T."/>
            <person name="Toyoda A."/>
            <person name="Takaki Y."/>
            <person name="Nishi S."/>
            <person name="Hori S."/>
            <person name="Arai W."/>
            <person name="Tsubouchi T."/>
            <person name="Morono Y."/>
            <person name="Uchiyama I."/>
            <person name="Ito T."/>
            <person name="Fujiyama A."/>
            <person name="Inagaki F."/>
            <person name="Takami H."/>
        </authorList>
    </citation>
    <scope>NUCLEOTIDE SEQUENCE</scope>
    <source>
        <strain evidence="1">Expedition CK06-06</strain>
    </source>
</reference>
<accession>X1Q960</accession>